<sequence length="202" mass="23515">MPKQTFFNLPEKKRQTLMRAVEMEFSRVPMYEASIANIVKAADIPRGSFYQYFADKEDAFFFLLDKLSSERKDLFVSLLKQHDGDLVESIAAFFQTVITEGENLDFMKNAFLNMTHEIEDSIARIFSDRKDNQEFREVSALIDKQKLNITDETELFHVIQILTSVMVHNFVETFARNLSDKEAMDHLSIELNLLKAGVYKHE</sequence>
<dbReference type="Pfam" id="PF17924">
    <property type="entry name" value="TetR_C_19"/>
    <property type="match status" value="1"/>
</dbReference>
<feature type="domain" description="HTH tetR-type" evidence="3">
    <location>
        <begin position="11"/>
        <end position="71"/>
    </location>
</feature>
<proteinExistence type="predicted"/>
<accession>A0ABW3ZWX9</accession>
<keyword evidence="5" id="KW-1185">Reference proteome</keyword>
<dbReference type="EMBL" id="JBHTNH010000028">
    <property type="protein sequence ID" value="MFD1362876.1"/>
    <property type="molecule type" value="Genomic_DNA"/>
</dbReference>
<dbReference type="InterPro" id="IPR009057">
    <property type="entry name" value="Homeodomain-like_sf"/>
</dbReference>
<dbReference type="Proteomes" id="UP001597178">
    <property type="component" value="Unassembled WGS sequence"/>
</dbReference>
<dbReference type="SUPFAM" id="SSF46689">
    <property type="entry name" value="Homeodomain-like"/>
    <property type="match status" value="1"/>
</dbReference>
<evidence type="ECO:0000256" key="1">
    <source>
        <dbReference type="ARBA" id="ARBA00023125"/>
    </source>
</evidence>
<evidence type="ECO:0000259" key="3">
    <source>
        <dbReference type="PROSITE" id="PS50977"/>
    </source>
</evidence>
<evidence type="ECO:0000256" key="2">
    <source>
        <dbReference type="PROSITE-ProRule" id="PRU00335"/>
    </source>
</evidence>
<organism evidence="4 5">
    <name type="scientific">Lentibacillus salinarum</name>
    <dbReference type="NCBI Taxonomy" id="446820"/>
    <lineage>
        <taxon>Bacteria</taxon>
        <taxon>Bacillati</taxon>
        <taxon>Bacillota</taxon>
        <taxon>Bacilli</taxon>
        <taxon>Bacillales</taxon>
        <taxon>Bacillaceae</taxon>
        <taxon>Lentibacillus</taxon>
    </lineage>
</organism>
<keyword evidence="1 2" id="KW-0238">DNA-binding</keyword>
<gene>
    <name evidence="4" type="ORF">ACFQ4A_14550</name>
</gene>
<protein>
    <submittedName>
        <fullName evidence="4">TetR family transcriptional regulator</fullName>
    </submittedName>
</protein>
<name>A0ABW3ZWX9_9BACI</name>
<dbReference type="Gene3D" id="1.10.357.10">
    <property type="entry name" value="Tetracycline Repressor, domain 2"/>
    <property type="match status" value="1"/>
</dbReference>
<dbReference type="InterPro" id="IPR001647">
    <property type="entry name" value="HTH_TetR"/>
</dbReference>
<evidence type="ECO:0000313" key="5">
    <source>
        <dbReference type="Proteomes" id="UP001597178"/>
    </source>
</evidence>
<comment type="caution">
    <text evidence="4">The sequence shown here is derived from an EMBL/GenBank/DDBJ whole genome shotgun (WGS) entry which is preliminary data.</text>
</comment>
<dbReference type="Pfam" id="PF00440">
    <property type="entry name" value="TetR_N"/>
    <property type="match status" value="1"/>
</dbReference>
<dbReference type="PROSITE" id="PS50977">
    <property type="entry name" value="HTH_TETR_2"/>
    <property type="match status" value="1"/>
</dbReference>
<evidence type="ECO:0000313" key="4">
    <source>
        <dbReference type="EMBL" id="MFD1362876.1"/>
    </source>
</evidence>
<dbReference type="RefSeq" id="WP_382401841.1">
    <property type="nucleotide sequence ID" value="NZ_JBHTNH010000028.1"/>
</dbReference>
<reference evidence="5" key="1">
    <citation type="journal article" date="2019" name="Int. J. Syst. Evol. Microbiol.">
        <title>The Global Catalogue of Microorganisms (GCM) 10K type strain sequencing project: providing services to taxonomists for standard genome sequencing and annotation.</title>
        <authorList>
            <consortium name="The Broad Institute Genomics Platform"/>
            <consortium name="The Broad Institute Genome Sequencing Center for Infectious Disease"/>
            <person name="Wu L."/>
            <person name="Ma J."/>
        </authorList>
    </citation>
    <scope>NUCLEOTIDE SEQUENCE [LARGE SCALE GENOMIC DNA]</scope>
    <source>
        <strain evidence="5">CCUG 54822</strain>
    </source>
</reference>
<feature type="DNA-binding region" description="H-T-H motif" evidence="2">
    <location>
        <begin position="34"/>
        <end position="53"/>
    </location>
</feature>